<keyword evidence="2" id="KW-1185">Reference proteome</keyword>
<accession>A0A8S1M530</accession>
<proteinExistence type="predicted"/>
<dbReference type="Proteomes" id="UP000692954">
    <property type="component" value="Unassembled WGS sequence"/>
</dbReference>
<sequence>MHRQVQKWIGIVLSIFLNQGDQQFLDQMEQLQNPNLKLLNRSKRPKQHILKKRERDLLKQYYEQILQNQQISYKQNMKYTFLLQEQDYV</sequence>
<protein>
    <submittedName>
        <fullName evidence="1">Uncharacterized protein</fullName>
    </submittedName>
</protein>
<reference evidence="1" key="1">
    <citation type="submission" date="2021-01" db="EMBL/GenBank/DDBJ databases">
        <authorList>
            <consortium name="Genoscope - CEA"/>
            <person name="William W."/>
        </authorList>
    </citation>
    <scope>NUCLEOTIDE SEQUENCE</scope>
</reference>
<name>A0A8S1M530_9CILI</name>
<dbReference type="EMBL" id="CAJJDN010000034">
    <property type="protein sequence ID" value="CAD8075868.1"/>
    <property type="molecule type" value="Genomic_DNA"/>
</dbReference>
<evidence type="ECO:0000313" key="1">
    <source>
        <dbReference type="EMBL" id="CAD8075868.1"/>
    </source>
</evidence>
<gene>
    <name evidence="1" type="ORF">PSON_ATCC_30995.1.T0340061</name>
</gene>
<comment type="caution">
    <text evidence="1">The sequence shown here is derived from an EMBL/GenBank/DDBJ whole genome shotgun (WGS) entry which is preliminary data.</text>
</comment>
<dbReference type="AlphaFoldDB" id="A0A8S1M530"/>
<evidence type="ECO:0000313" key="2">
    <source>
        <dbReference type="Proteomes" id="UP000692954"/>
    </source>
</evidence>
<organism evidence="1 2">
    <name type="scientific">Paramecium sonneborni</name>
    <dbReference type="NCBI Taxonomy" id="65129"/>
    <lineage>
        <taxon>Eukaryota</taxon>
        <taxon>Sar</taxon>
        <taxon>Alveolata</taxon>
        <taxon>Ciliophora</taxon>
        <taxon>Intramacronucleata</taxon>
        <taxon>Oligohymenophorea</taxon>
        <taxon>Peniculida</taxon>
        <taxon>Parameciidae</taxon>
        <taxon>Paramecium</taxon>
    </lineage>
</organism>